<sequence>MHRKPHGTRVPSQDKEVSMSQRSLSVAAAWSVAIAAVCVSANAVAAPPVKGSLKGGGTGQLEYTVKVDSKTFGSMQETRKIRSGETDDFNWKSVPPSGAVAMPDGCPNAQNLPRDANGAMVRQTQVRLAPSVDAKGIANVQMSFQAAAPKGTRSVTAGGKSLQCPDVVAVSQVKWVSLSTNGGSKSITMNDGTKVTVSIKR</sequence>
<gene>
    <name evidence="1" type="ORF">BURMUCGD2_1893</name>
</gene>
<organism evidence="1 2">
    <name type="scientific">Burkholderia multivorans CGD2</name>
    <dbReference type="NCBI Taxonomy" id="513052"/>
    <lineage>
        <taxon>Bacteria</taxon>
        <taxon>Pseudomonadati</taxon>
        <taxon>Pseudomonadota</taxon>
        <taxon>Betaproteobacteria</taxon>
        <taxon>Burkholderiales</taxon>
        <taxon>Burkholderiaceae</taxon>
        <taxon>Burkholderia</taxon>
        <taxon>Burkholderia cepacia complex</taxon>
    </lineage>
</organism>
<protein>
    <submittedName>
        <fullName evidence="1">Uncharacterized protein</fullName>
    </submittedName>
</protein>
<proteinExistence type="predicted"/>
<dbReference type="InterPro" id="IPR046055">
    <property type="entry name" value="DUF6013"/>
</dbReference>
<accession>B9BM24</accession>
<dbReference type="Proteomes" id="UP000004535">
    <property type="component" value="Unassembled WGS sequence"/>
</dbReference>
<comment type="caution">
    <text evidence="1">The sequence shown here is derived from an EMBL/GenBank/DDBJ whole genome shotgun (WGS) entry which is preliminary data.</text>
</comment>
<dbReference type="AlphaFoldDB" id="B9BM24"/>
<name>B9BM24_9BURK</name>
<evidence type="ECO:0000313" key="2">
    <source>
        <dbReference type="Proteomes" id="UP000004535"/>
    </source>
</evidence>
<dbReference type="Pfam" id="PF19476">
    <property type="entry name" value="DUF6013"/>
    <property type="match status" value="1"/>
</dbReference>
<dbReference type="EMBL" id="ACFC01000003">
    <property type="protein sequence ID" value="EEE07684.1"/>
    <property type="molecule type" value="Genomic_DNA"/>
</dbReference>
<reference evidence="1 2" key="1">
    <citation type="journal article" date="2012" name="J. Bacteriol.">
        <title>Draft Genome Sequence Determination for Cystic Fibrosis and Chronic Granulomatous Disease Burkholderia multivorans Isolates.</title>
        <authorList>
            <person name="Varga J.J."/>
            <person name="Losada L."/>
            <person name="Zelazny A.M."/>
            <person name="Brinkac L."/>
            <person name="Harkins D."/>
            <person name="Radune D."/>
            <person name="Hostetler J."/>
            <person name="Sampaio E.P."/>
            <person name="Ronning C.M."/>
            <person name="Nierman W.C."/>
            <person name="Greenberg D.E."/>
            <person name="Holland S.M."/>
            <person name="Goldberg J.B."/>
        </authorList>
    </citation>
    <scope>NUCLEOTIDE SEQUENCE [LARGE SCALE GENOMIC DNA]</scope>
    <source>
        <strain evidence="1 2">CGD2</strain>
    </source>
</reference>
<evidence type="ECO:0000313" key="1">
    <source>
        <dbReference type="EMBL" id="EEE07684.1"/>
    </source>
</evidence>